<evidence type="ECO:0000313" key="1">
    <source>
        <dbReference type="EMBL" id="KKK67651.1"/>
    </source>
</evidence>
<organism evidence="1">
    <name type="scientific">marine sediment metagenome</name>
    <dbReference type="NCBI Taxonomy" id="412755"/>
    <lineage>
        <taxon>unclassified sequences</taxon>
        <taxon>metagenomes</taxon>
        <taxon>ecological metagenomes</taxon>
    </lineage>
</organism>
<feature type="non-terminal residue" evidence="1">
    <location>
        <position position="1"/>
    </location>
</feature>
<name>A0A0F9A660_9ZZZZ</name>
<accession>A0A0F9A660</accession>
<reference evidence="1" key="1">
    <citation type="journal article" date="2015" name="Nature">
        <title>Complex archaea that bridge the gap between prokaryotes and eukaryotes.</title>
        <authorList>
            <person name="Spang A."/>
            <person name="Saw J.H."/>
            <person name="Jorgensen S.L."/>
            <person name="Zaremba-Niedzwiedzka K."/>
            <person name="Martijn J."/>
            <person name="Lind A.E."/>
            <person name="van Eijk R."/>
            <person name="Schleper C."/>
            <person name="Guy L."/>
            <person name="Ettema T.J."/>
        </authorList>
    </citation>
    <scope>NUCLEOTIDE SEQUENCE</scope>
</reference>
<proteinExistence type="predicted"/>
<gene>
    <name evidence="1" type="ORF">LCGC14_2951970</name>
</gene>
<dbReference type="EMBL" id="LAZR01059507">
    <property type="protein sequence ID" value="KKK67651.1"/>
    <property type="molecule type" value="Genomic_DNA"/>
</dbReference>
<dbReference type="AlphaFoldDB" id="A0A0F9A660"/>
<comment type="caution">
    <text evidence="1">The sequence shown here is derived from an EMBL/GenBank/DDBJ whole genome shotgun (WGS) entry which is preliminary data.</text>
</comment>
<sequence length="52" mass="5745">PVTMNDLYGTSITVNVLPDGIRYIPMQMYKKGVNGFTIVNACELTLQKVPLS</sequence>
<protein>
    <submittedName>
        <fullName evidence="1">Uncharacterized protein</fullName>
    </submittedName>
</protein>